<evidence type="ECO:0000256" key="1">
    <source>
        <dbReference type="SAM" id="Coils"/>
    </source>
</evidence>
<dbReference type="AlphaFoldDB" id="A0A9P9GK56"/>
<sequence length="767" mass="82701">MATAQLSALQDIEAAQKSLRLSQYGGRMSNQFVDEVKGAALFQFNWGELLGAAPTAISMMCACYVAASNEEAKKISLKDSMPTNGFQYLINRPDPTLRASLLDVCNSGGQEAFGIASNRMENLKQLSFSILNEHIPGLFGHLEQCTESEDNLDDMRRALKRFGSTTNSCAKYAAEIHLAFNRWSKMVMELHITTEQESGTTARKASKTELDKQLADIEKTFADKRTKSSDEEVKQMEKSLERAEKRLDRALDNVPGPWATVLQSAASSFAQALPAITAAALPLALASANPLGAAAGGVLGQTRAPITVQPNNPAGSSVTNGVQPSSQPLANDPASAAAYQSAYLFTAFFAFLGGDDKDIDWKKFEVTEANAEGKGAPTEQSGVVWLLGQLQGELADVPKTETEATKKLASAFTRAISVANEIRQHLEKGSSLNSEKASAEAINKWKAAVKAAKNDVLTLSAASGSTASVNSPNPFTRLNVDVPKPDLSAQTAQLNGAMQGVQVAQNAVDAAQANYDSAIKKQEEAAAAMLAVEQKLKTLNDKAKLLENVKAVLSDCISVLVDLSIQVSKLEKFFSLLCSLIESIILKKTDLLAEEMSVVAERSYRKKALTMTEIATQTIYTSTLQSKAYFSMLYDITYMYIEMDRDHITPGLLMCNEFSGALHKGTPVEQLQERLRAYNEKSGKALRLLIQKKQDEIMTGLKDRARAAIESSKAIEAIMTKKGLDIDTSAKLAIEGGAQVAKEDAKGVLATVPSLTAASRKVKLDAL</sequence>
<dbReference type="GeneID" id="70218334"/>
<gene>
    <name evidence="3" type="ORF">BKA55DRAFT_519951</name>
</gene>
<dbReference type="PANTHER" id="PTHR33488">
    <property type="entry name" value="ZGC:162509"/>
    <property type="match status" value="1"/>
</dbReference>
<dbReference type="PANTHER" id="PTHR33488:SF2">
    <property type="entry name" value="EARLY ENDOSOME ANTIGEN 1-LIKE"/>
    <property type="match status" value="1"/>
</dbReference>
<evidence type="ECO:0000313" key="3">
    <source>
        <dbReference type="EMBL" id="KAH7239987.1"/>
    </source>
</evidence>
<keyword evidence="1" id="KW-0175">Coiled coil</keyword>
<dbReference type="Proteomes" id="UP000720189">
    <property type="component" value="Unassembled WGS sequence"/>
</dbReference>
<evidence type="ECO:0000313" key="4">
    <source>
        <dbReference type="Proteomes" id="UP000720189"/>
    </source>
</evidence>
<dbReference type="RefSeq" id="XP_046045781.1">
    <property type="nucleotide sequence ID" value="XM_046188380.1"/>
</dbReference>
<accession>A0A9P9GK56</accession>
<feature type="coiled-coil region" evidence="1">
    <location>
        <begin position="226"/>
        <end position="253"/>
    </location>
</feature>
<feature type="compositionally biased region" description="Polar residues" evidence="2">
    <location>
        <begin position="309"/>
        <end position="329"/>
    </location>
</feature>
<comment type="caution">
    <text evidence="3">The sequence shown here is derived from an EMBL/GenBank/DDBJ whole genome shotgun (WGS) entry which is preliminary data.</text>
</comment>
<proteinExistence type="predicted"/>
<dbReference type="OrthoDB" id="5406275at2759"/>
<reference evidence="3" key="1">
    <citation type="journal article" date="2021" name="Nat. Commun.">
        <title>Genetic determinants of endophytism in the Arabidopsis root mycobiome.</title>
        <authorList>
            <person name="Mesny F."/>
            <person name="Miyauchi S."/>
            <person name="Thiergart T."/>
            <person name="Pickel B."/>
            <person name="Atanasova L."/>
            <person name="Karlsson M."/>
            <person name="Huettel B."/>
            <person name="Barry K.W."/>
            <person name="Haridas S."/>
            <person name="Chen C."/>
            <person name="Bauer D."/>
            <person name="Andreopoulos W."/>
            <person name="Pangilinan J."/>
            <person name="LaButti K."/>
            <person name="Riley R."/>
            <person name="Lipzen A."/>
            <person name="Clum A."/>
            <person name="Drula E."/>
            <person name="Henrissat B."/>
            <person name="Kohler A."/>
            <person name="Grigoriev I.V."/>
            <person name="Martin F.M."/>
            <person name="Hacquard S."/>
        </authorList>
    </citation>
    <scope>NUCLEOTIDE SEQUENCE</scope>
    <source>
        <strain evidence="3">MPI-CAGE-AT-0023</strain>
    </source>
</reference>
<organism evidence="3 4">
    <name type="scientific">Fusarium redolens</name>
    <dbReference type="NCBI Taxonomy" id="48865"/>
    <lineage>
        <taxon>Eukaryota</taxon>
        <taxon>Fungi</taxon>
        <taxon>Dikarya</taxon>
        <taxon>Ascomycota</taxon>
        <taxon>Pezizomycotina</taxon>
        <taxon>Sordariomycetes</taxon>
        <taxon>Hypocreomycetidae</taxon>
        <taxon>Hypocreales</taxon>
        <taxon>Nectriaceae</taxon>
        <taxon>Fusarium</taxon>
        <taxon>Fusarium redolens species complex</taxon>
    </lineage>
</organism>
<protein>
    <submittedName>
        <fullName evidence="3">Uncharacterized protein</fullName>
    </submittedName>
</protein>
<keyword evidence="4" id="KW-1185">Reference proteome</keyword>
<feature type="region of interest" description="Disordered" evidence="2">
    <location>
        <begin position="309"/>
        <end position="331"/>
    </location>
</feature>
<evidence type="ECO:0000256" key="2">
    <source>
        <dbReference type="SAM" id="MobiDB-lite"/>
    </source>
</evidence>
<name>A0A9P9GK56_FUSRE</name>
<feature type="coiled-coil region" evidence="1">
    <location>
        <begin position="501"/>
        <end position="549"/>
    </location>
</feature>
<dbReference type="EMBL" id="JAGMUX010000014">
    <property type="protein sequence ID" value="KAH7239987.1"/>
    <property type="molecule type" value="Genomic_DNA"/>
</dbReference>